<proteinExistence type="predicted"/>
<name>A0A7W6EGU7_9HYPH</name>
<evidence type="ECO:0000256" key="1">
    <source>
        <dbReference type="PROSITE-ProRule" id="PRU00169"/>
    </source>
</evidence>
<dbReference type="InterPro" id="IPR001789">
    <property type="entry name" value="Sig_transdc_resp-reg_receiver"/>
</dbReference>
<dbReference type="SUPFAM" id="SSF52172">
    <property type="entry name" value="CheY-like"/>
    <property type="match status" value="1"/>
</dbReference>
<dbReference type="AlphaFoldDB" id="A0A7W6EGU7"/>
<feature type="domain" description="Response regulatory" evidence="2">
    <location>
        <begin position="11"/>
        <end position="122"/>
    </location>
</feature>
<reference evidence="3 4" key="1">
    <citation type="submission" date="2020-08" db="EMBL/GenBank/DDBJ databases">
        <title>Genomic Encyclopedia of Type Strains, Phase IV (KMG-IV): sequencing the most valuable type-strain genomes for metagenomic binning, comparative biology and taxonomic classification.</title>
        <authorList>
            <person name="Goeker M."/>
        </authorList>
    </citation>
    <scope>NUCLEOTIDE SEQUENCE [LARGE SCALE GENOMIC DNA]</scope>
    <source>
        <strain evidence="3 4">DSM 102238</strain>
    </source>
</reference>
<feature type="modified residue" description="4-aspartylphosphate" evidence="1">
    <location>
        <position position="62"/>
    </location>
</feature>
<accession>A0A7W6EGU7</accession>
<dbReference type="GO" id="GO:0000160">
    <property type="term" value="P:phosphorelay signal transduction system"/>
    <property type="evidence" value="ECO:0007669"/>
    <property type="project" value="InterPro"/>
</dbReference>
<keyword evidence="1" id="KW-0597">Phosphoprotein</keyword>
<dbReference type="InterPro" id="IPR011006">
    <property type="entry name" value="CheY-like_superfamily"/>
</dbReference>
<evidence type="ECO:0000259" key="2">
    <source>
        <dbReference type="PROSITE" id="PS50110"/>
    </source>
</evidence>
<gene>
    <name evidence="3" type="ORF">GGR04_001951</name>
</gene>
<organism evidence="3 4">
    <name type="scientific">Aureimonas pseudogalii</name>
    <dbReference type="NCBI Taxonomy" id="1744844"/>
    <lineage>
        <taxon>Bacteria</taxon>
        <taxon>Pseudomonadati</taxon>
        <taxon>Pseudomonadota</taxon>
        <taxon>Alphaproteobacteria</taxon>
        <taxon>Hyphomicrobiales</taxon>
        <taxon>Aurantimonadaceae</taxon>
        <taxon>Aureimonas</taxon>
    </lineage>
</organism>
<protein>
    <submittedName>
        <fullName evidence="3">CheY-like chemotaxis protein</fullName>
    </submittedName>
</protein>
<comment type="caution">
    <text evidence="3">The sequence shown here is derived from an EMBL/GenBank/DDBJ whole genome shotgun (WGS) entry which is preliminary data.</text>
</comment>
<dbReference type="EMBL" id="JACIEK010000003">
    <property type="protein sequence ID" value="MBB3998113.1"/>
    <property type="molecule type" value="Genomic_DNA"/>
</dbReference>
<dbReference type="Gene3D" id="3.40.50.2300">
    <property type="match status" value="1"/>
</dbReference>
<dbReference type="Proteomes" id="UP000542776">
    <property type="component" value="Unassembled WGS sequence"/>
</dbReference>
<keyword evidence="4" id="KW-1185">Reference proteome</keyword>
<dbReference type="Pfam" id="PF00072">
    <property type="entry name" value="Response_reg"/>
    <property type="match status" value="1"/>
</dbReference>
<dbReference type="SMART" id="SM00448">
    <property type="entry name" value="REC"/>
    <property type="match status" value="1"/>
</dbReference>
<evidence type="ECO:0000313" key="3">
    <source>
        <dbReference type="EMBL" id="MBB3998113.1"/>
    </source>
</evidence>
<sequence>MTEQPSCAGLRIFAVEDESLVAMQLEDILADLGCEIVGLAMRVPRALAMLDGSPKIDAAVLDMNIAGEKVYPVAERLRDGGVPIIFATGYGVSGIAEEWRSWPILQKPYTGDQVESALMRALSLHR</sequence>
<dbReference type="PROSITE" id="PS50110">
    <property type="entry name" value="RESPONSE_REGULATORY"/>
    <property type="match status" value="1"/>
</dbReference>
<dbReference type="RefSeq" id="WP_183199635.1">
    <property type="nucleotide sequence ID" value="NZ_JACIEK010000003.1"/>
</dbReference>
<evidence type="ECO:0000313" key="4">
    <source>
        <dbReference type="Proteomes" id="UP000542776"/>
    </source>
</evidence>